<keyword evidence="3" id="KW-1185">Reference proteome</keyword>
<dbReference type="EMBL" id="JBGBZN010000002">
    <property type="protein sequence ID" value="MEY9470853.1"/>
    <property type="molecule type" value="Genomic_DNA"/>
</dbReference>
<protein>
    <submittedName>
        <fullName evidence="2">Uncharacterized protein</fullName>
    </submittedName>
</protein>
<accession>A0ABV4GFY0</accession>
<evidence type="ECO:0000256" key="1">
    <source>
        <dbReference type="SAM" id="MobiDB-lite"/>
    </source>
</evidence>
<dbReference type="Proteomes" id="UP001565474">
    <property type="component" value="Unassembled WGS sequence"/>
</dbReference>
<organism evidence="2 3">
    <name type="scientific">Bradyrhizobium yuanmingense</name>
    <dbReference type="NCBI Taxonomy" id="108015"/>
    <lineage>
        <taxon>Bacteria</taxon>
        <taxon>Pseudomonadati</taxon>
        <taxon>Pseudomonadota</taxon>
        <taxon>Alphaproteobacteria</taxon>
        <taxon>Hyphomicrobiales</taxon>
        <taxon>Nitrobacteraceae</taxon>
        <taxon>Bradyrhizobium</taxon>
    </lineage>
</organism>
<gene>
    <name evidence="2" type="ORF">ABH992_003252</name>
</gene>
<reference evidence="2 3" key="1">
    <citation type="submission" date="2024-07" db="EMBL/GenBank/DDBJ databases">
        <title>Genomic Encyclopedia of Type Strains, Phase V (KMG-V): Genome sequencing to study the core and pangenomes of soil and plant-associated prokaryotes.</title>
        <authorList>
            <person name="Whitman W."/>
        </authorList>
    </citation>
    <scope>NUCLEOTIDE SEQUENCE [LARGE SCALE GENOMIC DNA]</scope>
    <source>
        <strain evidence="2 3">USDA 222</strain>
    </source>
</reference>
<feature type="region of interest" description="Disordered" evidence="1">
    <location>
        <begin position="104"/>
        <end position="130"/>
    </location>
</feature>
<name>A0ABV4GFY0_9BRAD</name>
<feature type="region of interest" description="Disordered" evidence="1">
    <location>
        <begin position="165"/>
        <end position="190"/>
    </location>
</feature>
<comment type="caution">
    <text evidence="2">The sequence shown here is derived from an EMBL/GenBank/DDBJ whole genome shotgun (WGS) entry which is preliminary data.</text>
</comment>
<evidence type="ECO:0000313" key="3">
    <source>
        <dbReference type="Proteomes" id="UP001565474"/>
    </source>
</evidence>
<proteinExistence type="predicted"/>
<sequence>MASSAEFLRALPLSARDASKQCVYGWRIESRPTRAENRTRARHSDSGKQSLPWFRGNSYRGCPIPVVSRAASANAAATIVLLVLMMYPPQISLRDNVQIRGRSSKNHAALDCPRSRESEGPMPAASGRRRCTPSTMTLCARFSNWRPRIVKMNDKCRWERLGHKPEHGRAAAHHRRAANARGPVTTEQNS</sequence>
<evidence type="ECO:0000313" key="2">
    <source>
        <dbReference type="EMBL" id="MEY9470853.1"/>
    </source>
</evidence>